<gene>
    <name evidence="1" type="ORF">FKW44_022736</name>
</gene>
<dbReference type="AlphaFoldDB" id="A0A7T8GNB4"/>
<dbReference type="EMBL" id="CP045906">
    <property type="protein sequence ID" value="QQP34747.1"/>
    <property type="molecule type" value="Genomic_DNA"/>
</dbReference>
<sequence length="53" mass="6359">MDITHVNDRKYLTLIDCGPSRFAVWREVTRDSEEEISKQRIKYLASWVLPTKY</sequence>
<proteinExistence type="predicted"/>
<dbReference type="OrthoDB" id="6378490at2759"/>
<accession>A0A7T8GNB4</accession>
<name>A0A7T8GNB4_CALRO</name>
<evidence type="ECO:0000313" key="1">
    <source>
        <dbReference type="EMBL" id="QQP34747.1"/>
    </source>
</evidence>
<protein>
    <submittedName>
        <fullName evidence="1">LOC101234602</fullName>
    </submittedName>
</protein>
<keyword evidence="2" id="KW-1185">Reference proteome</keyword>
<dbReference type="Proteomes" id="UP000595437">
    <property type="component" value="Chromosome 17"/>
</dbReference>
<reference evidence="2" key="1">
    <citation type="submission" date="2021-01" db="EMBL/GenBank/DDBJ databases">
        <title>Caligus Genome Assembly.</title>
        <authorList>
            <person name="Gallardo-Escarate C."/>
        </authorList>
    </citation>
    <scope>NUCLEOTIDE SEQUENCE [LARGE SCALE GENOMIC DNA]</scope>
</reference>
<evidence type="ECO:0000313" key="2">
    <source>
        <dbReference type="Proteomes" id="UP000595437"/>
    </source>
</evidence>
<organism evidence="1 2">
    <name type="scientific">Caligus rogercresseyi</name>
    <name type="common">Sea louse</name>
    <dbReference type="NCBI Taxonomy" id="217165"/>
    <lineage>
        <taxon>Eukaryota</taxon>
        <taxon>Metazoa</taxon>
        <taxon>Ecdysozoa</taxon>
        <taxon>Arthropoda</taxon>
        <taxon>Crustacea</taxon>
        <taxon>Multicrustacea</taxon>
        <taxon>Hexanauplia</taxon>
        <taxon>Copepoda</taxon>
        <taxon>Siphonostomatoida</taxon>
        <taxon>Caligidae</taxon>
        <taxon>Caligus</taxon>
    </lineage>
</organism>